<evidence type="ECO:0000256" key="3">
    <source>
        <dbReference type="ARBA" id="ARBA00022964"/>
    </source>
</evidence>
<dbReference type="InterPro" id="IPR027450">
    <property type="entry name" value="AlkB-like"/>
</dbReference>
<feature type="binding site" evidence="6">
    <location>
        <position position="322"/>
    </location>
    <ligand>
        <name>Fe cation</name>
        <dbReference type="ChEBI" id="CHEBI:24875"/>
        <note>catalytic</note>
    </ligand>
</feature>
<dbReference type="Pfam" id="PF13532">
    <property type="entry name" value="2OG-FeII_Oxy_2"/>
    <property type="match status" value="1"/>
</dbReference>
<dbReference type="PANTHER" id="PTHR16557">
    <property type="entry name" value="ALKYLATED DNA REPAIR PROTEIN ALKB-RELATED"/>
    <property type="match status" value="1"/>
</dbReference>
<evidence type="ECO:0000259" key="8">
    <source>
        <dbReference type="PROSITE" id="PS51471"/>
    </source>
</evidence>
<dbReference type="GO" id="GO:0005737">
    <property type="term" value="C:cytoplasm"/>
    <property type="evidence" value="ECO:0007669"/>
    <property type="project" value="TreeGrafter"/>
</dbReference>
<feature type="binding site" evidence="6">
    <location>
        <position position="324"/>
    </location>
    <ligand>
        <name>Fe cation</name>
        <dbReference type="ChEBI" id="CHEBI:24875"/>
        <note>catalytic</note>
    </ligand>
</feature>
<dbReference type="GO" id="GO:0035513">
    <property type="term" value="P:oxidative RNA demethylation"/>
    <property type="evidence" value="ECO:0007669"/>
    <property type="project" value="TreeGrafter"/>
</dbReference>
<feature type="binding site" evidence="6">
    <location>
        <position position="382"/>
    </location>
    <ligand>
        <name>Fe cation</name>
        <dbReference type="ChEBI" id="CHEBI:24875"/>
        <note>catalytic</note>
    </ligand>
</feature>
<evidence type="ECO:0000313" key="9">
    <source>
        <dbReference type="EMBL" id="THU46377.1"/>
    </source>
</evidence>
<dbReference type="EMBL" id="PYDT01000010">
    <property type="protein sequence ID" value="THU46377.1"/>
    <property type="molecule type" value="Genomic_DNA"/>
</dbReference>
<dbReference type="Proteomes" id="UP000317650">
    <property type="component" value="Chromosome 9"/>
</dbReference>
<evidence type="ECO:0000256" key="2">
    <source>
        <dbReference type="ARBA" id="ARBA00022723"/>
    </source>
</evidence>
<keyword evidence="10" id="KW-1185">Reference proteome</keyword>
<comment type="caution">
    <text evidence="9">The sequence shown here is derived from an EMBL/GenBank/DDBJ whole genome shotgun (WGS) entry which is preliminary data.</text>
</comment>
<evidence type="ECO:0000256" key="5">
    <source>
        <dbReference type="ARBA" id="ARBA00023004"/>
    </source>
</evidence>
<feature type="region of interest" description="Disordered" evidence="7">
    <location>
        <begin position="29"/>
        <end position="73"/>
    </location>
</feature>
<gene>
    <name evidence="9" type="ORF">C4D60_Mb09t04300</name>
</gene>
<keyword evidence="3" id="KW-0223">Dioxygenase</keyword>
<dbReference type="GO" id="GO:0035516">
    <property type="term" value="F:broad specificity oxidative DNA demethylase activity"/>
    <property type="evidence" value="ECO:0007669"/>
    <property type="project" value="TreeGrafter"/>
</dbReference>
<accession>A0A4S8IDX7</accession>
<evidence type="ECO:0000256" key="6">
    <source>
        <dbReference type="PIRSR" id="PIRSR604574-2"/>
    </source>
</evidence>
<proteinExistence type="inferred from homology"/>
<sequence length="414" mass="46313">MLRSWLITSSVASRSSRFSVLRRRIPFFSSSGDNKTAKMSGQGTPGGFSGNRASPHPRKPVSAGKSMCQGDGVYKSPNVFRNAKYPKTVMPQHSQASPESADESTYESPNVFRYAKSPHTVIAQRSRASPESIGSNTRRSPQRDAEMQHFDICKAKDAGHVILKRSLQAINREKRIEAERAKIVPQHIHLRPGMILLKNYLDHDDQACVKIVKKCRDLGVGLGGFYRPGYRDGAKLHLRMMCLGMNWDPQSRSYDSKRSIDGAEPPKIPEYFIEMVDRAIQSSHDFLNAQSHGVNAASEVPKISPDLCIVNFYDNNGRLGLHQDRDEREESLRRGLPVVSFSLGDTATFLYGDQRDINKAQEVELESGDALIFGGKSRHIFHGVSSIIPNTAPKWLIEETGMLPGRLNLTFRQY</sequence>
<dbReference type="PROSITE" id="PS51471">
    <property type="entry name" value="FE2OG_OXY"/>
    <property type="match status" value="1"/>
</dbReference>
<dbReference type="AlphaFoldDB" id="A0A4S8IDX7"/>
<feature type="compositionally biased region" description="Polar residues" evidence="7">
    <location>
        <begin position="29"/>
        <end position="42"/>
    </location>
</feature>
<dbReference type="PANTHER" id="PTHR16557:SF2">
    <property type="entry name" value="NUCLEIC ACID DIOXYGENASE ALKBH1"/>
    <property type="match status" value="1"/>
</dbReference>
<keyword evidence="4" id="KW-0560">Oxidoreductase</keyword>
<feature type="domain" description="Fe2OG dioxygenase" evidence="8">
    <location>
        <begin position="304"/>
        <end position="414"/>
    </location>
</feature>
<feature type="compositionally biased region" description="Polar residues" evidence="7">
    <location>
        <begin position="126"/>
        <end position="139"/>
    </location>
</feature>
<evidence type="ECO:0000256" key="7">
    <source>
        <dbReference type="SAM" id="MobiDB-lite"/>
    </source>
</evidence>
<evidence type="ECO:0000313" key="10">
    <source>
        <dbReference type="Proteomes" id="UP000317650"/>
    </source>
</evidence>
<comment type="cofactor">
    <cofactor evidence="6">
        <name>Fe(2+)</name>
        <dbReference type="ChEBI" id="CHEBI:29033"/>
    </cofactor>
    <text evidence="6">Binds 1 Fe(2+) ion per subunit.</text>
</comment>
<protein>
    <recommendedName>
        <fullName evidence="8">Fe2OG dioxygenase domain-containing protein</fullName>
    </recommendedName>
</protein>
<dbReference type="SUPFAM" id="SSF51197">
    <property type="entry name" value="Clavaminate synthase-like"/>
    <property type="match status" value="1"/>
</dbReference>
<dbReference type="GO" id="GO:0008198">
    <property type="term" value="F:ferrous iron binding"/>
    <property type="evidence" value="ECO:0007669"/>
    <property type="project" value="TreeGrafter"/>
</dbReference>
<dbReference type="InterPro" id="IPR004574">
    <property type="entry name" value="Alkb"/>
</dbReference>
<dbReference type="InterPro" id="IPR005123">
    <property type="entry name" value="Oxoglu/Fe-dep_dioxygenase_dom"/>
</dbReference>
<dbReference type="InterPro" id="IPR037151">
    <property type="entry name" value="AlkB-like_sf"/>
</dbReference>
<comment type="similarity">
    <text evidence="1">Belongs to the alkB family.</text>
</comment>
<keyword evidence="5 6" id="KW-0408">Iron</keyword>
<keyword evidence="2 6" id="KW-0479">Metal-binding</keyword>
<evidence type="ECO:0000256" key="1">
    <source>
        <dbReference type="ARBA" id="ARBA00007879"/>
    </source>
</evidence>
<reference evidence="9 10" key="1">
    <citation type="journal article" date="2019" name="Nat. Plants">
        <title>Genome sequencing of Musa balbisiana reveals subgenome evolution and function divergence in polyploid bananas.</title>
        <authorList>
            <person name="Yao X."/>
        </authorList>
    </citation>
    <scope>NUCLEOTIDE SEQUENCE [LARGE SCALE GENOMIC DNA]</scope>
    <source>
        <strain evidence="10">cv. DH-PKW</strain>
        <tissue evidence="9">Leaves</tissue>
    </source>
</reference>
<name>A0A4S8IDX7_MUSBA</name>
<organism evidence="9 10">
    <name type="scientific">Musa balbisiana</name>
    <name type="common">Banana</name>
    <dbReference type="NCBI Taxonomy" id="52838"/>
    <lineage>
        <taxon>Eukaryota</taxon>
        <taxon>Viridiplantae</taxon>
        <taxon>Streptophyta</taxon>
        <taxon>Embryophyta</taxon>
        <taxon>Tracheophyta</taxon>
        <taxon>Spermatophyta</taxon>
        <taxon>Magnoliopsida</taxon>
        <taxon>Liliopsida</taxon>
        <taxon>Zingiberales</taxon>
        <taxon>Musaceae</taxon>
        <taxon>Musa</taxon>
    </lineage>
</organism>
<dbReference type="STRING" id="52838.A0A4S8IDX7"/>
<dbReference type="Gene3D" id="2.60.120.590">
    <property type="entry name" value="Alpha-ketoglutarate-dependent dioxygenase AlkB-like"/>
    <property type="match status" value="1"/>
</dbReference>
<dbReference type="GO" id="GO:0035515">
    <property type="term" value="F:oxidative RNA demethylase activity"/>
    <property type="evidence" value="ECO:0007669"/>
    <property type="project" value="TreeGrafter"/>
</dbReference>
<feature type="region of interest" description="Disordered" evidence="7">
    <location>
        <begin position="122"/>
        <end position="145"/>
    </location>
</feature>
<evidence type="ECO:0000256" key="4">
    <source>
        <dbReference type="ARBA" id="ARBA00023002"/>
    </source>
</evidence>